<keyword evidence="6 9" id="KW-0275">Fatty acid biosynthesis</keyword>
<dbReference type="PANTHER" id="PTHR43091:SF1">
    <property type="entry name" value="BETA-KETOACYL-[ACYL-CARRIER-PROTEIN] SYNTHASE III, CHLOROPLASTIC"/>
    <property type="match status" value="1"/>
</dbReference>
<feature type="region of interest" description="ACP-binding" evidence="9">
    <location>
        <begin position="255"/>
        <end position="259"/>
    </location>
</feature>
<gene>
    <name evidence="9" type="primary">fabH</name>
    <name evidence="12" type="ORF">FLB61_03765</name>
</gene>
<keyword evidence="2 9" id="KW-0444">Lipid biosynthesis</keyword>
<dbReference type="Pfam" id="PF08541">
    <property type="entry name" value="ACP_syn_III_C"/>
    <property type="match status" value="1"/>
</dbReference>
<dbReference type="InterPro" id="IPR016039">
    <property type="entry name" value="Thiolase-like"/>
</dbReference>
<comment type="subcellular location">
    <subcellularLocation>
        <location evidence="9">Cytoplasm</location>
    </subcellularLocation>
</comment>
<dbReference type="InterPro" id="IPR013747">
    <property type="entry name" value="ACP_syn_III_C"/>
</dbReference>
<dbReference type="SUPFAM" id="SSF53901">
    <property type="entry name" value="Thiolase-like"/>
    <property type="match status" value="1"/>
</dbReference>
<dbReference type="PANTHER" id="PTHR43091">
    <property type="entry name" value="3-OXOACYL-[ACYL-CARRIER-PROTEIN] SYNTHASE"/>
    <property type="match status" value="1"/>
</dbReference>
<keyword evidence="7 9" id="KW-0511">Multifunctional enzyme</keyword>
<feature type="domain" description="Beta-ketoacyl-[acyl-carrier-protein] synthase III N-terminal" evidence="11">
    <location>
        <begin position="105"/>
        <end position="169"/>
    </location>
</feature>
<evidence type="ECO:0000259" key="10">
    <source>
        <dbReference type="Pfam" id="PF08541"/>
    </source>
</evidence>
<dbReference type="Proteomes" id="UP000779049">
    <property type="component" value="Unassembled WGS sequence"/>
</dbReference>
<comment type="domain">
    <text evidence="9">The last Arg residue of the ACP-binding site is essential for the weak association between ACP/AcpP and FabH.</text>
</comment>
<dbReference type="Gene3D" id="3.40.47.10">
    <property type="match status" value="1"/>
</dbReference>
<evidence type="ECO:0000256" key="7">
    <source>
        <dbReference type="ARBA" id="ARBA00023268"/>
    </source>
</evidence>
<keyword evidence="3 9" id="KW-0808">Transferase</keyword>
<feature type="active site" evidence="9">
    <location>
        <position position="284"/>
    </location>
</feature>
<dbReference type="HAMAP" id="MF_01815">
    <property type="entry name" value="FabH"/>
    <property type="match status" value="1"/>
</dbReference>
<evidence type="ECO:0000259" key="11">
    <source>
        <dbReference type="Pfam" id="PF08545"/>
    </source>
</evidence>
<proteinExistence type="inferred from homology"/>
<evidence type="ECO:0000313" key="12">
    <source>
        <dbReference type="EMBL" id="MBY0758225.1"/>
    </source>
</evidence>
<dbReference type="EMBL" id="VIRV01000003">
    <property type="protein sequence ID" value="MBY0758225.1"/>
    <property type="molecule type" value="Genomic_DNA"/>
</dbReference>
<comment type="pathway">
    <text evidence="9">Lipid metabolism; fatty acid biosynthesis.</text>
</comment>
<comment type="similarity">
    <text evidence="1 9">Belongs to the thiolase-like superfamily. FabH family.</text>
</comment>
<evidence type="ECO:0000256" key="1">
    <source>
        <dbReference type="ARBA" id="ARBA00008642"/>
    </source>
</evidence>
<evidence type="ECO:0000256" key="6">
    <source>
        <dbReference type="ARBA" id="ARBA00023160"/>
    </source>
</evidence>
<dbReference type="NCBIfam" id="NF006829">
    <property type="entry name" value="PRK09352.1"/>
    <property type="match status" value="1"/>
</dbReference>
<keyword evidence="13" id="KW-1185">Reference proteome</keyword>
<evidence type="ECO:0000256" key="8">
    <source>
        <dbReference type="ARBA" id="ARBA00023315"/>
    </source>
</evidence>
<organism evidence="12 13">
    <name type="scientific">Sellimonas caecigallum</name>
    <dbReference type="NCBI Taxonomy" id="2592333"/>
    <lineage>
        <taxon>Bacteria</taxon>
        <taxon>Bacillati</taxon>
        <taxon>Bacillota</taxon>
        <taxon>Clostridia</taxon>
        <taxon>Lachnospirales</taxon>
        <taxon>Lachnospiraceae</taxon>
        <taxon>Sellimonas</taxon>
    </lineage>
</organism>
<dbReference type="NCBIfam" id="TIGR00747">
    <property type="entry name" value="fabH"/>
    <property type="match status" value="1"/>
</dbReference>
<name>A0ABS7L5B1_9FIRM</name>
<evidence type="ECO:0000313" key="13">
    <source>
        <dbReference type="Proteomes" id="UP000779049"/>
    </source>
</evidence>
<keyword evidence="4 9" id="KW-0276">Fatty acid metabolism</keyword>
<feature type="active site" evidence="9">
    <location>
        <position position="254"/>
    </location>
</feature>
<evidence type="ECO:0000256" key="4">
    <source>
        <dbReference type="ARBA" id="ARBA00022832"/>
    </source>
</evidence>
<dbReference type="RefSeq" id="WP_087201706.1">
    <property type="nucleotide sequence ID" value="NZ_CP173660.1"/>
</dbReference>
<protein>
    <recommendedName>
        <fullName evidence="9">Beta-ketoacyl-[acyl-carrier-protein] synthase III</fullName>
        <shortName evidence="9">Beta-ketoacyl-ACP synthase III</shortName>
        <shortName evidence="9">KAS III</shortName>
        <ecNumber evidence="9">2.3.1.180</ecNumber>
    </recommendedName>
    <alternativeName>
        <fullName evidence="9">3-oxoacyl-[acyl-carrier-protein] synthase 3</fullName>
    </alternativeName>
    <alternativeName>
        <fullName evidence="9">3-oxoacyl-[acyl-carrier-protein] synthase III</fullName>
    </alternativeName>
</protein>
<keyword evidence="5 9" id="KW-0443">Lipid metabolism</keyword>
<comment type="function">
    <text evidence="9">Catalyzes the condensation reaction of fatty acid synthesis by the addition to an acyl acceptor of two carbons from malonyl-ACP. Catalyzes the first condensation reaction which initiates fatty acid synthesis and may therefore play a role in governing the total rate of fatty acid production. Possesses both acetoacetyl-ACP synthase and acetyl transacylase activities. Its substrate specificity determines the biosynthesis of branched-chain and/or straight-chain of fatty acids.</text>
</comment>
<dbReference type="EC" id="2.3.1.180" evidence="9"/>
<comment type="caution">
    <text evidence="12">The sequence shown here is derived from an EMBL/GenBank/DDBJ whole genome shotgun (WGS) entry which is preliminary data.</text>
</comment>
<reference evidence="12 13" key="1">
    <citation type="journal article" date="2020" name="New Microbes New Infect">
        <title>Sellimonas caecigallum sp. nov., description and genome sequence of a new member of the Sellimonas genus isolated from the cecum of feral chicken.</title>
        <authorList>
            <person name="Wongkuna S."/>
            <person name="Ghimire S."/>
            <person name="Antony L."/>
            <person name="Chankhamhaengdecha S."/>
            <person name="Janvilisri T."/>
            <person name="Scaria J."/>
        </authorList>
    </citation>
    <scope>NUCLEOTIDE SEQUENCE [LARGE SCALE GENOMIC DNA]</scope>
    <source>
        <strain evidence="12 13">SW451</strain>
    </source>
</reference>
<comment type="catalytic activity">
    <reaction evidence="9">
        <text>malonyl-[ACP] + acetyl-CoA + H(+) = 3-oxobutanoyl-[ACP] + CO2 + CoA</text>
        <dbReference type="Rhea" id="RHEA:12080"/>
        <dbReference type="Rhea" id="RHEA-COMP:9623"/>
        <dbReference type="Rhea" id="RHEA-COMP:9625"/>
        <dbReference type="ChEBI" id="CHEBI:15378"/>
        <dbReference type="ChEBI" id="CHEBI:16526"/>
        <dbReference type="ChEBI" id="CHEBI:57287"/>
        <dbReference type="ChEBI" id="CHEBI:57288"/>
        <dbReference type="ChEBI" id="CHEBI:78449"/>
        <dbReference type="ChEBI" id="CHEBI:78450"/>
        <dbReference type="EC" id="2.3.1.180"/>
    </reaction>
</comment>
<evidence type="ECO:0000256" key="2">
    <source>
        <dbReference type="ARBA" id="ARBA00022516"/>
    </source>
</evidence>
<feature type="domain" description="Beta-ketoacyl-[acyl-carrier-protein] synthase III C-terminal" evidence="10">
    <location>
        <begin position="238"/>
        <end position="327"/>
    </location>
</feature>
<dbReference type="InterPro" id="IPR013751">
    <property type="entry name" value="ACP_syn_III_N"/>
</dbReference>
<evidence type="ECO:0000256" key="9">
    <source>
        <dbReference type="HAMAP-Rule" id="MF_01815"/>
    </source>
</evidence>
<accession>A0ABS7L5B1</accession>
<comment type="subunit">
    <text evidence="9">Homodimer.</text>
</comment>
<dbReference type="Pfam" id="PF08545">
    <property type="entry name" value="ACP_syn_III"/>
    <property type="match status" value="1"/>
</dbReference>
<feature type="active site" evidence="9">
    <location>
        <position position="111"/>
    </location>
</feature>
<evidence type="ECO:0000256" key="3">
    <source>
        <dbReference type="ARBA" id="ARBA00022679"/>
    </source>
</evidence>
<dbReference type="CDD" id="cd00830">
    <property type="entry name" value="KAS_III"/>
    <property type="match status" value="1"/>
</dbReference>
<keyword evidence="8 9" id="KW-0012">Acyltransferase</keyword>
<sequence>MIGRICGTGSYIPPKILSNDDLSEMVETNDEWIQERTGVRRRHLADKETTSFMASEAAKRALENAKIKPEEIDFILVASSTPDVLFPSVACTVQEEIGAVNAAGYDMQAACTGFVFGYQTAQAYIAAGIYRTILVIGSECISSLVDWTDRGTCILFGDGAGAVILRAEEGTPYPPAAHLDGSRGEALICHNRCTAEFLEFLSDKEGKEIPKNFYIQMDGRAVFQFAVRSVPQVTEEVLEKAGLTVEDIDWFVLHQANRRIVEAVAKRLKTDIGKFPMNLQEYGNTSSASVPILLDEMNREGMLKRGQKIVLAGFGAGLAYGASVLEW</sequence>
<keyword evidence="9" id="KW-0963">Cytoplasm</keyword>
<evidence type="ECO:0000256" key="5">
    <source>
        <dbReference type="ARBA" id="ARBA00023098"/>
    </source>
</evidence>
<dbReference type="InterPro" id="IPR004655">
    <property type="entry name" value="FabH"/>
</dbReference>